<dbReference type="EMBL" id="UINC01154269">
    <property type="protein sequence ID" value="SVD49458.1"/>
    <property type="molecule type" value="Genomic_DNA"/>
</dbReference>
<gene>
    <name evidence="3" type="ORF">METZ01_LOCUS402312</name>
</gene>
<dbReference type="InterPro" id="IPR032465">
    <property type="entry name" value="ACMSD"/>
</dbReference>
<reference evidence="3" key="1">
    <citation type="submission" date="2018-05" db="EMBL/GenBank/DDBJ databases">
        <authorList>
            <person name="Lanie J.A."/>
            <person name="Ng W.-L."/>
            <person name="Kazmierczak K.M."/>
            <person name="Andrzejewski T.M."/>
            <person name="Davidsen T.M."/>
            <person name="Wayne K.J."/>
            <person name="Tettelin H."/>
            <person name="Glass J.I."/>
            <person name="Rusch D."/>
            <person name="Podicherti R."/>
            <person name="Tsui H.-C.T."/>
            <person name="Winkler M.E."/>
        </authorList>
    </citation>
    <scope>NUCLEOTIDE SEQUENCE</scope>
</reference>
<dbReference type="GO" id="GO:0016787">
    <property type="term" value="F:hydrolase activity"/>
    <property type="evidence" value="ECO:0007669"/>
    <property type="project" value="InterPro"/>
</dbReference>
<sequence length="263" mass="30655">TTLLGYAKIPDPDYLIAITRAYNNYVYEEWLKFNPRFKSVALMPMMDVDESIKEMRRCVTELGYKGVFLSAVGFGLLGEKRYDPFYAEAEKLGTAVVVHGGHATAESQRYTKFIQRHTIGFPVSNMMQMMHMTYEGVYEKFPTLRVGYLEAGCTWVPYLLNRMDEEWEKRGEFETPNCKKLPSEYIKGGNVFIHAEPGEELIPEVIRVMGTNRLFYASDWPHWDNEYPESLYHIWERSDLTEEQKKGILRDNALEMYDMKNGS</sequence>
<evidence type="ECO:0000259" key="2">
    <source>
        <dbReference type="Pfam" id="PF04909"/>
    </source>
</evidence>
<accession>A0A382VUD1</accession>
<dbReference type="Pfam" id="PF04909">
    <property type="entry name" value="Amidohydro_2"/>
    <property type="match status" value="1"/>
</dbReference>
<dbReference type="AlphaFoldDB" id="A0A382VUD1"/>
<dbReference type="PANTHER" id="PTHR21240">
    <property type="entry name" value="2-AMINO-3-CARBOXYLMUCONATE-6-SEMIALDEHYDE DECARBOXYLASE"/>
    <property type="match status" value="1"/>
</dbReference>
<dbReference type="InterPro" id="IPR006680">
    <property type="entry name" value="Amidohydro-rel"/>
</dbReference>
<feature type="domain" description="Amidohydrolase-related" evidence="2">
    <location>
        <begin position="14"/>
        <end position="258"/>
    </location>
</feature>
<dbReference type="GO" id="GO:0005737">
    <property type="term" value="C:cytoplasm"/>
    <property type="evidence" value="ECO:0007669"/>
    <property type="project" value="TreeGrafter"/>
</dbReference>
<evidence type="ECO:0000313" key="3">
    <source>
        <dbReference type="EMBL" id="SVD49458.1"/>
    </source>
</evidence>
<protein>
    <recommendedName>
        <fullName evidence="2">Amidohydrolase-related domain-containing protein</fullName>
    </recommendedName>
</protein>
<dbReference type="SUPFAM" id="SSF51556">
    <property type="entry name" value="Metallo-dependent hydrolases"/>
    <property type="match status" value="1"/>
</dbReference>
<dbReference type="Gene3D" id="3.20.20.140">
    <property type="entry name" value="Metal-dependent hydrolases"/>
    <property type="match status" value="1"/>
</dbReference>
<dbReference type="GO" id="GO:0016831">
    <property type="term" value="F:carboxy-lyase activity"/>
    <property type="evidence" value="ECO:0007669"/>
    <property type="project" value="InterPro"/>
</dbReference>
<dbReference type="GO" id="GO:0019748">
    <property type="term" value="P:secondary metabolic process"/>
    <property type="evidence" value="ECO:0007669"/>
    <property type="project" value="TreeGrafter"/>
</dbReference>
<name>A0A382VUD1_9ZZZZ</name>
<dbReference type="InterPro" id="IPR032466">
    <property type="entry name" value="Metal_Hydrolase"/>
</dbReference>
<proteinExistence type="predicted"/>
<organism evidence="3">
    <name type="scientific">marine metagenome</name>
    <dbReference type="NCBI Taxonomy" id="408172"/>
    <lineage>
        <taxon>unclassified sequences</taxon>
        <taxon>metagenomes</taxon>
        <taxon>ecological metagenomes</taxon>
    </lineage>
</organism>
<dbReference type="PANTHER" id="PTHR21240:SF28">
    <property type="entry name" value="ISO-OROTATE DECARBOXYLASE (EUROFUNG)"/>
    <property type="match status" value="1"/>
</dbReference>
<feature type="non-terminal residue" evidence="3">
    <location>
        <position position="1"/>
    </location>
</feature>
<evidence type="ECO:0000256" key="1">
    <source>
        <dbReference type="ARBA" id="ARBA00023239"/>
    </source>
</evidence>
<keyword evidence="1" id="KW-0456">Lyase</keyword>